<name>A0A926D7S4_9FIRM</name>
<evidence type="ECO:0000313" key="2">
    <source>
        <dbReference type="EMBL" id="MBC8531945.1"/>
    </source>
</evidence>
<dbReference type="RefSeq" id="WP_249316770.1">
    <property type="nucleotide sequence ID" value="NZ_JACRSR010000003.1"/>
</dbReference>
<gene>
    <name evidence="2" type="ORF">H8696_08805</name>
</gene>
<dbReference type="Gene3D" id="1.10.287.620">
    <property type="entry name" value="Helix Hairpins"/>
    <property type="match status" value="1"/>
</dbReference>
<dbReference type="AlphaFoldDB" id="A0A926D7S4"/>
<sequence length="182" mass="20624">MDETIVQQFVQLKTEQDEEYQNTREQLDSANKELDEKGKEVKEKQKTIDKANKLQGEIDGLEKEKDGLSAELKTQQTELDSINTQITDRQAELDRLTGQVDEEKQKPITLTAGTYHVDQDFPSGTYDIELISGSGNFFSDDLNEIFSTRSIGIQTNKNAYFGYGDELELSGSLKLNFIRKGD</sequence>
<accession>A0A926D7S4</accession>
<feature type="region of interest" description="Disordered" evidence="1">
    <location>
        <begin position="15"/>
        <end position="62"/>
    </location>
</feature>
<proteinExistence type="predicted"/>
<reference evidence="2" key="1">
    <citation type="submission" date="2020-08" db="EMBL/GenBank/DDBJ databases">
        <title>Genome public.</title>
        <authorList>
            <person name="Liu C."/>
            <person name="Sun Q."/>
        </authorList>
    </citation>
    <scope>NUCLEOTIDE SEQUENCE</scope>
    <source>
        <strain evidence="2">NSJ-53</strain>
    </source>
</reference>
<keyword evidence="3" id="KW-1185">Reference proteome</keyword>
<organism evidence="2 3">
    <name type="scientific">Gehongia tenuis</name>
    <dbReference type="NCBI Taxonomy" id="2763655"/>
    <lineage>
        <taxon>Bacteria</taxon>
        <taxon>Bacillati</taxon>
        <taxon>Bacillota</taxon>
        <taxon>Clostridia</taxon>
        <taxon>Christensenellales</taxon>
        <taxon>Christensenellaceae</taxon>
        <taxon>Gehongia</taxon>
    </lineage>
</organism>
<dbReference type="EMBL" id="JACRSR010000003">
    <property type="protein sequence ID" value="MBC8531945.1"/>
    <property type="molecule type" value="Genomic_DNA"/>
</dbReference>
<evidence type="ECO:0000256" key="1">
    <source>
        <dbReference type="SAM" id="MobiDB-lite"/>
    </source>
</evidence>
<evidence type="ECO:0000313" key="3">
    <source>
        <dbReference type="Proteomes" id="UP000623172"/>
    </source>
</evidence>
<dbReference type="Proteomes" id="UP000623172">
    <property type="component" value="Unassembled WGS sequence"/>
</dbReference>
<protein>
    <submittedName>
        <fullName evidence="2">Uncharacterized protein</fullName>
    </submittedName>
</protein>
<comment type="caution">
    <text evidence="2">The sequence shown here is derived from an EMBL/GenBank/DDBJ whole genome shotgun (WGS) entry which is preliminary data.</text>
</comment>
<feature type="compositionally biased region" description="Basic and acidic residues" evidence="1">
    <location>
        <begin position="21"/>
        <end position="52"/>
    </location>
</feature>